<dbReference type="AlphaFoldDB" id="M0IAF3"/>
<sequence length="201" mass="23395">MEIVYTYSHFGGSEILELRYPELNEEINEAIEAIENPGRGKISEEATNKGEELFSPKDLNEAFENQLEPLGWENERKYYTTSIPDYEHEVTGSYNEYDFKKEEIFVEVQMGKYFAMFYDLAKFQNLFNKGELEVGIEIVPSHFLYRQMSSGVSYGEKLVYDLERIGGNFPQVPVKVILLDMPLDGTDYMLDEREKVRESDS</sequence>
<dbReference type="GO" id="GO:0009036">
    <property type="term" value="F:type II site-specific deoxyribonuclease activity"/>
    <property type="evidence" value="ECO:0007669"/>
    <property type="project" value="InterPro"/>
</dbReference>
<dbReference type="InterPro" id="IPR011335">
    <property type="entry name" value="Restrct_endonuc-II-like"/>
</dbReference>
<dbReference type="InterPro" id="IPR011338">
    <property type="entry name" value="BamHI/BglII/BstY"/>
</dbReference>
<dbReference type="Proteomes" id="UP000011577">
    <property type="component" value="Unassembled WGS sequence"/>
</dbReference>
<dbReference type="GO" id="GO:0009307">
    <property type="term" value="P:DNA restriction-modification system"/>
    <property type="evidence" value="ECO:0007669"/>
    <property type="project" value="InterPro"/>
</dbReference>
<protein>
    <submittedName>
        <fullName evidence="1">Restriction endonuclease BglII</fullName>
    </submittedName>
</protein>
<gene>
    <name evidence="1" type="ORF">C452_05140</name>
</gene>
<dbReference type="RefSeq" id="WP_006600442.1">
    <property type="nucleotide sequence ID" value="NZ_AOLL01000010.1"/>
</dbReference>
<evidence type="ECO:0000313" key="1">
    <source>
        <dbReference type="EMBL" id="ELZ92828.1"/>
    </source>
</evidence>
<dbReference type="EMBL" id="AOLL01000010">
    <property type="protein sequence ID" value="ELZ92828.1"/>
    <property type="molecule type" value="Genomic_DNA"/>
</dbReference>
<dbReference type="Pfam" id="PF09195">
    <property type="entry name" value="Endonuc-BglII"/>
    <property type="match status" value="1"/>
</dbReference>
<name>M0IAF3_HALVO</name>
<dbReference type="InterPro" id="IPR015278">
    <property type="entry name" value="BglII-like"/>
</dbReference>
<dbReference type="GO" id="GO:0000287">
    <property type="term" value="F:magnesium ion binding"/>
    <property type="evidence" value="ECO:0007669"/>
    <property type="project" value="InterPro"/>
</dbReference>
<keyword evidence="1" id="KW-0540">Nuclease</keyword>
<proteinExistence type="predicted"/>
<evidence type="ECO:0000313" key="2">
    <source>
        <dbReference type="Proteomes" id="UP000011577"/>
    </source>
</evidence>
<keyword evidence="1" id="KW-0378">Hydrolase</keyword>
<organism evidence="1 2">
    <name type="scientific">Haloferax volcanii JCM 10717</name>
    <dbReference type="NCBI Taxonomy" id="1227458"/>
    <lineage>
        <taxon>Archaea</taxon>
        <taxon>Methanobacteriati</taxon>
        <taxon>Methanobacteriota</taxon>
        <taxon>Stenosarchaea group</taxon>
        <taxon>Halobacteria</taxon>
        <taxon>Halobacteriales</taxon>
        <taxon>Haloferacaceae</taxon>
        <taxon>Haloferax</taxon>
    </lineage>
</organism>
<accession>M0IAF3</accession>
<dbReference type="GO" id="GO:0003677">
    <property type="term" value="F:DNA binding"/>
    <property type="evidence" value="ECO:0007669"/>
    <property type="project" value="InterPro"/>
</dbReference>
<reference evidence="1 2" key="1">
    <citation type="journal article" date="2014" name="PLoS Genet.">
        <title>Phylogenetically driven sequencing of extremely halophilic archaea reveals strategies for static and dynamic osmo-response.</title>
        <authorList>
            <person name="Becker E.A."/>
            <person name="Seitzer P.M."/>
            <person name="Tritt A."/>
            <person name="Larsen D."/>
            <person name="Krusor M."/>
            <person name="Yao A.I."/>
            <person name="Wu D."/>
            <person name="Madern D."/>
            <person name="Eisen J.A."/>
            <person name="Darling A.E."/>
            <person name="Facciotti M.T."/>
        </authorList>
    </citation>
    <scope>NUCLEOTIDE SEQUENCE [LARGE SCALE GENOMIC DNA]</scope>
    <source>
        <strain evidence="1 2">JCM 10717</strain>
    </source>
</reference>
<dbReference type="Gene3D" id="3.40.91.20">
    <property type="match status" value="1"/>
</dbReference>
<keyword evidence="1" id="KW-0255">Endonuclease</keyword>
<dbReference type="PATRIC" id="fig|1227458.3.peg.994"/>
<dbReference type="SUPFAM" id="SSF52980">
    <property type="entry name" value="Restriction endonuclease-like"/>
    <property type="match status" value="1"/>
</dbReference>
<comment type="caution">
    <text evidence="1">The sequence shown here is derived from an EMBL/GenBank/DDBJ whole genome shotgun (WGS) entry which is preliminary data.</text>
</comment>